<feature type="region of interest" description="Disordered" evidence="1">
    <location>
        <begin position="192"/>
        <end position="237"/>
    </location>
</feature>
<dbReference type="EMBL" id="KN848895">
    <property type="protein sequence ID" value="KIR63704.1"/>
    <property type="molecule type" value="Genomic_DNA"/>
</dbReference>
<gene>
    <name evidence="3" type="ORF">I314_03110</name>
</gene>
<keyword evidence="2" id="KW-0812">Transmembrane</keyword>
<keyword evidence="4" id="KW-1185">Reference proteome</keyword>
<feature type="transmembrane region" description="Helical" evidence="2">
    <location>
        <begin position="41"/>
        <end position="62"/>
    </location>
</feature>
<keyword evidence="2" id="KW-0472">Membrane</keyword>
<proteinExistence type="predicted"/>
<feature type="compositionally biased region" description="Low complexity" evidence="1">
    <location>
        <begin position="217"/>
        <end position="228"/>
    </location>
</feature>
<evidence type="ECO:0000313" key="3">
    <source>
        <dbReference type="EMBL" id="KIR63704.1"/>
    </source>
</evidence>
<feature type="compositionally biased region" description="Basic and acidic residues" evidence="1">
    <location>
        <begin position="88"/>
        <end position="103"/>
    </location>
</feature>
<protein>
    <submittedName>
        <fullName evidence="3">Uncharacterized protein</fullName>
    </submittedName>
</protein>
<evidence type="ECO:0000256" key="1">
    <source>
        <dbReference type="SAM" id="MobiDB-lite"/>
    </source>
</evidence>
<sequence>MDSATSNSTNTLFESMAGGQTTIYTTGCSYDRNIRISTTTLIGVGTGITVGVLAIAFGCIWLTRKSRRKVPSVVDRDDDEEESSKQTVKQDMEKGRRSARKLDGTSNDGDIIPVQSREDNPLVLQASQGINKTTPRTTEIDRTDSFASEMDILSKTEQPANSSRATVYSPDHSQPAISYLSTSIRSQRLASDTVGSRNLFPSNSSPSPRHIQLRNESSSTKASATSTTGFQPLPSGIKRTTRRIPLRGVVSSASRPVSTVSFVQRTASITKMNVPLYLYPHSERRRRLLVFIIDHSLHVLNLMLLVLYKWLYL</sequence>
<dbReference type="Proteomes" id="UP000053800">
    <property type="component" value="Unassembled WGS sequence"/>
</dbReference>
<feature type="compositionally biased region" description="Polar residues" evidence="1">
    <location>
        <begin position="192"/>
        <end position="207"/>
    </location>
</feature>
<feature type="transmembrane region" description="Helical" evidence="2">
    <location>
        <begin position="288"/>
        <end position="311"/>
    </location>
</feature>
<accession>A0ABR5BBR9</accession>
<evidence type="ECO:0000313" key="4">
    <source>
        <dbReference type="Proteomes" id="UP000053800"/>
    </source>
</evidence>
<organism evidence="3 4">
    <name type="scientific">Cryptococcus bacillisporus CA1873</name>
    <dbReference type="NCBI Taxonomy" id="1296111"/>
    <lineage>
        <taxon>Eukaryota</taxon>
        <taxon>Fungi</taxon>
        <taxon>Dikarya</taxon>
        <taxon>Basidiomycota</taxon>
        <taxon>Agaricomycotina</taxon>
        <taxon>Tremellomycetes</taxon>
        <taxon>Tremellales</taxon>
        <taxon>Cryptococcaceae</taxon>
        <taxon>Cryptococcus</taxon>
        <taxon>Cryptococcus gattii species complex</taxon>
    </lineage>
</organism>
<feature type="region of interest" description="Disordered" evidence="1">
    <location>
        <begin position="70"/>
        <end position="114"/>
    </location>
</feature>
<name>A0ABR5BBR9_CRYGA</name>
<reference evidence="3 4" key="1">
    <citation type="submission" date="2015-01" db="EMBL/GenBank/DDBJ databases">
        <title>The Genome Sequence of Cryptococcus gattii CA1873.</title>
        <authorList>
            <consortium name="The Broad Institute Genomics Platform"/>
            <person name="Cuomo C."/>
            <person name="Litvintseva A."/>
            <person name="Chen Y."/>
            <person name="Heitman J."/>
            <person name="Sun S."/>
            <person name="Springer D."/>
            <person name="Dromer F."/>
            <person name="Young S."/>
            <person name="Zeng Q."/>
            <person name="Gargeya S."/>
            <person name="Abouelleil A."/>
            <person name="Alvarado L."/>
            <person name="Chapman S.B."/>
            <person name="Gainer-Dewar J."/>
            <person name="Goldberg J."/>
            <person name="Griggs A."/>
            <person name="Gujja S."/>
            <person name="Hansen M."/>
            <person name="Howarth C."/>
            <person name="Imamovic A."/>
            <person name="Larimer J."/>
            <person name="Murphy C."/>
            <person name="Naylor J."/>
            <person name="Pearson M."/>
            <person name="Priest M."/>
            <person name="Roberts A."/>
            <person name="Saif S."/>
            <person name="Shea T."/>
            <person name="Sykes S."/>
            <person name="Wortman J."/>
            <person name="Nusbaum C."/>
            <person name="Birren B."/>
        </authorList>
    </citation>
    <scope>NUCLEOTIDE SEQUENCE [LARGE SCALE GENOMIC DNA]</scope>
    <source>
        <strain evidence="3 4">CA1873</strain>
    </source>
</reference>
<evidence type="ECO:0000256" key="2">
    <source>
        <dbReference type="SAM" id="Phobius"/>
    </source>
</evidence>
<feature type="region of interest" description="Disordered" evidence="1">
    <location>
        <begin position="155"/>
        <end position="174"/>
    </location>
</feature>
<keyword evidence="2" id="KW-1133">Transmembrane helix</keyword>